<dbReference type="Pfam" id="PF00067">
    <property type="entry name" value="p450"/>
    <property type="match status" value="1"/>
</dbReference>
<dbReference type="InterPro" id="IPR001128">
    <property type="entry name" value="Cyt_P450"/>
</dbReference>
<protein>
    <submittedName>
        <fullName evidence="7">Cytochrome P450, family 46, subfamily a, polypeptide 1</fullName>
    </submittedName>
</protein>
<dbReference type="GO" id="GO:0020037">
    <property type="term" value="F:heme binding"/>
    <property type="evidence" value="ECO:0007669"/>
    <property type="project" value="InterPro"/>
</dbReference>
<dbReference type="SUPFAM" id="SSF48264">
    <property type="entry name" value="Cytochrome P450"/>
    <property type="match status" value="1"/>
</dbReference>
<sequence length="474" mass="52596">MSPGLLLLGSAVLLAFGLCCTFVHRARSRYEHIPGPPRPSFLLGHLPYFWKKDEACGRVLQDVFLDWAKKYGPVVRVNVFHKTSVIVTSPESVKKFLMSTKYNKDSKMYRAIQTVFGERLFGQGLVSECDYGRWYKQRRVMDLAFSRSSLVSLMGTFNEKAEQLMEILEAKADGQTPVSMQDMLTCATIDILAKAAFGMETSMLLGAQKPLSQAVKVMLEGISASRNTLAKFMPGKRKQLREIRESIRLLRQVGKDWVQRRREALKRGEDVPADILTQILKAEEGAQDDEVLLDNFVTFFIAGHETSANHLAFTVMELSRQPEIVARLQAEVDEVVGSKRHLDYEDLGRLQYLSQVLKESLRLYPPAWGTFRLLEEETLIDGVRVPGNTPLLAEVYLLPLFPGPPVLHRAAVCSDGGESRYGQAASEARIPAGTWAALWAARAGYAQATGPCAVHPEAPGLAACTPTPTLLSPG</sequence>
<reference evidence="7" key="2">
    <citation type="submission" date="2025-08" db="UniProtKB">
        <authorList>
            <consortium name="Ensembl"/>
        </authorList>
    </citation>
    <scope>IDENTIFICATION</scope>
    <source>
        <strain evidence="7">Brown Norway</strain>
    </source>
</reference>
<dbReference type="Bgee" id="ENSRNOG00000007147">
    <property type="expression patterns" value="Expressed in frontal cortex and 16 other cell types or tissues"/>
</dbReference>
<dbReference type="InterPro" id="IPR002401">
    <property type="entry name" value="Cyt_P450_E_grp-I"/>
</dbReference>
<evidence type="ECO:0000313" key="9">
    <source>
        <dbReference type="RGD" id="1306605"/>
    </source>
</evidence>
<keyword evidence="4" id="KW-0408">Iron</keyword>
<dbReference type="PANTHER" id="PTHR24293">
    <property type="entry name" value="CYTOCHROME P450 FAMILY 46 SUBFAMILY A"/>
    <property type="match status" value="1"/>
</dbReference>
<dbReference type="PRINTS" id="PR00463">
    <property type="entry name" value="EP450I"/>
</dbReference>
<dbReference type="GeneTree" id="ENSGT00940000156927"/>
<dbReference type="Proteomes" id="UP000002494">
    <property type="component" value="Chromosome 6"/>
</dbReference>
<evidence type="ECO:0000256" key="3">
    <source>
        <dbReference type="ARBA" id="ARBA00022723"/>
    </source>
</evidence>
<dbReference type="Gene3D" id="1.10.630.10">
    <property type="entry name" value="Cytochrome P450"/>
    <property type="match status" value="1"/>
</dbReference>
<keyword evidence="8" id="KW-1185">Reference proteome</keyword>
<feature type="chain" id="PRO_5046611228" evidence="6">
    <location>
        <begin position="29"/>
        <end position="474"/>
    </location>
</feature>
<dbReference type="RGD" id="1306605">
    <property type="gene designation" value="Cyp46a1"/>
</dbReference>
<dbReference type="ExpressionAtlas" id="A0A0G2JWG7">
    <property type="expression patterns" value="baseline and differential"/>
</dbReference>
<dbReference type="AGR" id="RGD:1306605"/>
<reference evidence="7" key="1">
    <citation type="submission" date="2024-01" db="EMBL/GenBank/DDBJ databases">
        <title>GRCr8: a new rat reference genome assembly contstructed from accurate long reads and long range scaffolding.</title>
        <authorList>
            <person name="Doris P.A."/>
            <person name="Kalbfleisch T."/>
            <person name="Li K."/>
            <person name="Howe K."/>
            <person name="Wood J."/>
        </authorList>
    </citation>
    <scope>NUCLEOTIDE SEQUENCE [LARGE SCALE GENOMIC DNA]</scope>
    <source>
        <strain evidence="7">Brown Norway</strain>
    </source>
</reference>
<evidence type="ECO:0000313" key="8">
    <source>
        <dbReference type="Proteomes" id="UP000002494"/>
    </source>
</evidence>
<dbReference type="SMR" id="A0A0G2JWG7"/>
<keyword evidence="5" id="KW-0503">Monooxygenase</keyword>
<dbReference type="InterPro" id="IPR039983">
    <property type="entry name" value="CYP46A1"/>
</dbReference>
<dbReference type="PANTHER" id="PTHR24293:SF1">
    <property type="entry name" value="CHOLESTEROL 24-HYDROXYLASE"/>
    <property type="match status" value="1"/>
</dbReference>
<dbReference type="GO" id="GO:0005506">
    <property type="term" value="F:iron ion binding"/>
    <property type="evidence" value="ECO:0007669"/>
    <property type="project" value="InterPro"/>
</dbReference>
<dbReference type="GO" id="GO:0098794">
    <property type="term" value="C:postsynapse"/>
    <property type="evidence" value="ECO:0007669"/>
    <property type="project" value="UniProtKB-SubCell"/>
</dbReference>
<dbReference type="AlphaFoldDB" id="A0A0G2JWG7"/>
<name>A0A0G2JWG7_RAT</name>
<dbReference type="GO" id="GO:0098793">
    <property type="term" value="C:presynapse"/>
    <property type="evidence" value="ECO:0007669"/>
    <property type="project" value="UniProtKB-SubCell"/>
</dbReference>
<keyword evidence="3" id="KW-0479">Metal-binding</keyword>
<proteinExistence type="inferred from homology"/>
<organism evidence="7 8">
    <name type="scientific">Rattus norvegicus</name>
    <name type="common">Rat</name>
    <dbReference type="NCBI Taxonomy" id="10116"/>
    <lineage>
        <taxon>Eukaryota</taxon>
        <taxon>Metazoa</taxon>
        <taxon>Chordata</taxon>
        <taxon>Craniata</taxon>
        <taxon>Vertebrata</taxon>
        <taxon>Euteleostomi</taxon>
        <taxon>Mammalia</taxon>
        <taxon>Eutheria</taxon>
        <taxon>Euarchontoglires</taxon>
        <taxon>Glires</taxon>
        <taxon>Rodentia</taxon>
        <taxon>Myomorpha</taxon>
        <taxon>Muroidea</taxon>
        <taxon>Muridae</taxon>
        <taxon>Murinae</taxon>
        <taxon>Rattus</taxon>
    </lineage>
</organism>
<evidence type="ECO:0000256" key="1">
    <source>
        <dbReference type="ARBA" id="ARBA00010617"/>
    </source>
</evidence>
<comment type="similarity">
    <text evidence="1">Belongs to the cytochrome P450 family.</text>
</comment>
<keyword evidence="6" id="KW-0732">Signal</keyword>
<evidence type="ECO:0000256" key="4">
    <source>
        <dbReference type="ARBA" id="ARBA00023004"/>
    </source>
</evidence>
<keyword evidence="5" id="KW-0560">Oxidoreductase</keyword>
<dbReference type="GO" id="GO:0030425">
    <property type="term" value="C:dendrite"/>
    <property type="evidence" value="ECO:0007669"/>
    <property type="project" value="UniProtKB-SubCell"/>
</dbReference>
<keyword evidence="2" id="KW-0349">Heme</keyword>
<dbReference type="GO" id="GO:0006707">
    <property type="term" value="P:cholesterol catabolic process"/>
    <property type="evidence" value="ECO:0007669"/>
    <property type="project" value="InterPro"/>
</dbReference>
<evidence type="ECO:0000256" key="6">
    <source>
        <dbReference type="SAM" id="SignalP"/>
    </source>
</evidence>
<reference evidence="7" key="3">
    <citation type="submission" date="2025-09" db="UniProtKB">
        <authorList>
            <consortium name="Ensembl"/>
        </authorList>
    </citation>
    <scope>IDENTIFICATION</scope>
    <source>
        <strain evidence="7">Brown Norway</strain>
    </source>
</reference>
<dbReference type="GO" id="GO:0033781">
    <property type="term" value="F:cholesterol 24-hydroxylase activity"/>
    <property type="evidence" value="ECO:0007669"/>
    <property type="project" value="UniProtKB-EC"/>
</dbReference>
<evidence type="ECO:0000256" key="2">
    <source>
        <dbReference type="ARBA" id="ARBA00022617"/>
    </source>
</evidence>
<evidence type="ECO:0000256" key="5">
    <source>
        <dbReference type="ARBA" id="ARBA00023033"/>
    </source>
</evidence>
<gene>
    <name evidence="7 9" type="primary">Cyp46a1</name>
</gene>
<dbReference type="Ensembl" id="ENSRNOT00000081088.3">
    <property type="protein sequence ID" value="ENSRNOP00000069874.2"/>
    <property type="gene ID" value="ENSRNOG00000007147.8"/>
</dbReference>
<dbReference type="GO" id="GO:0005789">
    <property type="term" value="C:endoplasmic reticulum membrane"/>
    <property type="evidence" value="ECO:0007669"/>
    <property type="project" value="UniProtKB-SubCell"/>
</dbReference>
<dbReference type="eggNOG" id="KOG0157">
    <property type="taxonomic scope" value="Eukaryota"/>
</dbReference>
<evidence type="ECO:0000313" key="7">
    <source>
        <dbReference type="Ensembl" id="ENSRNOP00000069874.2"/>
    </source>
</evidence>
<dbReference type="InterPro" id="IPR036396">
    <property type="entry name" value="Cyt_P450_sf"/>
</dbReference>
<feature type="signal peptide" evidence="6">
    <location>
        <begin position="1"/>
        <end position="28"/>
    </location>
</feature>
<accession>A0A0G2JWG7</accession>